<dbReference type="AlphaFoldDB" id="A0A553I5D1"/>
<evidence type="ECO:0000256" key="1">
    <source>
        <dbReference type="SAM" id="MobiDB-lite"/>
    </source>
</evidence>
<dbReference type="Proteomes" id="UP000319160">
    <property type="component" value="Unassembled WGS sequence"/>
</dbReference>
<protein>
    <recommendedName>
        <fullName evidence="4">EthD domain-containing protein</fullName>
    </recommendedName>
</protein>
<organism evidence="2 3">
    <name type="scientific">Xylaria flabelliformis</name>
    <dbReference type="NCBI Taxonomy" id="2512241"/>
    <lineage>
        <taxon>Eukaryota</taxon>
        <taxon>Fungi</taxon>
        <taxon>Dikarya</taxon>
        <taxon>Ascomycota</taxon>
        <taxon>Pezizomycotina</taxon>
        <taxon>Sordariomycetes</taxon>
        <taxon>Xylariomycetidae</taxon>
        <taxon>Xylariales</taxon>
        <taxon>Xylariaceae</taxon>
        <taxon>Xylaria</taxon>
    </lineage>
</organism>
<feature type="compositionally biased region" description="Polar residues" evidence="1">
    <location>
        <begin position="57"/>
        <end position="72"/>
    </location>
</feature>
<evidence type="ECO:0008006" key="4">
    <source>
        <dbReference type="Google" id="ProtNLM"/>
    </source>
</evidence>
<reference evidence="3" key="1">
    <citation type="submission" date="2019-06" db="EMBL/GenBank/DDBJ databases">
        <title>Draft genome sequence of the griseofulvin-producing fungus Xylaria cubensis strain G536.</title>
        <authorList>
            <person name="Mead M.E."/>
            <person name="Raja H.A."/>
            <person name="Steenwyk J.L."/>
            <person name="Knowles S.L."/>
            <person name="Oberlies N.H."/>
            <person name="Rokas A."/>
        </authorList>
    </citation>
    <scope>NUCLEOTIDE SEQUENCE [LARGE SCALE GENOMIC DNA]</scope>
    <source>
        <strain evidence="3">G536</strain>
    </source>
</reference>
<comment type="caution">
    <text evidence="2">The sequence shown here is derived from an EMBL/GenBank/DDBJ whole genome shotgun (WGS) entry which is preliminary data.</text>
</comment>
<feature type="region of interest" description="Disordered" evidence="1">
    <location>
        <begin position="56"/>
        <end position="77"/>
    </location>
</feature>
<dbReference type="OrthoDB" id="3454835at2759"/>
<evidence type="ECO:0000313" key="3">
    <source>
        <dbReference type="Proteomes" id="UP000319160"/>
    </source>
</evidence>
<proteinExistence type="predicted"/>
<keyword evidence="3" id="KW-1185">Reference proteome</keyword>
<dbReference type="EMBL" id="VFLP01000016">
    <property type="protein sequence ID" value="TRX95415.1"/>
    <property type="molecule type" value="Genomic_DNA"/>
</dbReference>
<name>A0A553I5D1_9PEZI</name>
<dbReference type="Gene3D" id="3.30.70.100">
    <property type="match status" value="1"/>
</dbReference>
<sequence>MSANETTKLDSNGGPIFRRPDLSHEEFATAWHRHGQLCTPWCLNSGVWEYIQIHMPSPSTSKGNPESTSTSEAADETIESKARRILEQADGVAIMRRYQVPADEGKQYFESVILADERRFLHDESGAGAKRAYSALSASVASARNSKQLLQYAQSTEYYAIKALHVDVWREMALRMGGVEYVKIRDGKDVGGGAIWDEWKRVEKEKEEAKIRA</sequence>
<gene>
    <name evidence="2" type="ORF">FHL15_003746</name>
</gene>
<accession>A0A553I5D1</accession>
<evidence type="ECO:0000313" key="2">
    <source>
        <dbReference type="EMBL" id="TRX95415.1"/>
    </source>
</evidence>